<comment type="caution">
    <text evidence="2">The sequence shown here is derived from an EMBL/GenBank/DDBJ whole genome shotgun (WGS) entry which is preliminary data.</text>
</comment>
<accession>A0A839AL76</accession>
<reference evidence="2 3" key="1">
    <citation type="submission" date="2020-07" db="EMBL/GenBank/DDBJ databases">
        <title>Bacterium isolated from marine sediment.</title>
        <authorList>
            <person name="Shang D."/>
            <person name="Du Z.-J."/>
        </authorList>
    </citation>
    <scope>NUCLEOTIDE SEQUENCE [LARGE SCALE GENOMIC DNA]</scope>
    <source>
        <strain evidence="2 3">S7007</strain>
    </source>
</reference>
<proteinExistence type="predicted"/>
<dbReference type="RefSeq" id="WP_182124313.1">
    <property type="nucleotide sequence ID" value="NZ_JACGLS010000001.1"/>
</dbReference>
<dbReference type="AlphaFoldDB" id="A0A839AL76"/>
<keyword evidence="3" id="KW-1185">Reference proteome</keyword>
<organism evidence="2 3">
    <name type="scientific">Tenacibaculum pelagium</name>
    <dbReference type="NCBI Taxonomy" id="2759527"/>
    <lineage>
        <taxon>Bacteria</taxon>
        <taxon>Pseudomonadati</taxon>
        <taxon>Bacteroidota</taxon>
        <taxon>Flavobacteriia</taxon>
        <taxon>Flavobacteriales</taxon>
        <taxon>Flavobacteriaceae</taxon>
        <taxon>Tenacibaculum</taxon>
    </lineage>
</organism>
<feature type="signal peptide" evidence="1">
    <location>
        <begin position="1"/>
        <end position="18"/>
    </location>
</feature>
<protein>
    <submittedName>
        <fullName evidence="2">GLPGLI family protein</fullName>
    </submittedName>
</protein>
<dbReference type="Pfam" id="PF09697">
    <property type="entry name" value="Porph_ging"/>
    <property type="match status" value="1"/>
</dbReference>
<evidence type="ECO:0000313" key="2">
    <source>
        <dbReference type="EMBL" id="MBA6155835.1"/>
    </source>
</evidence>
<sequence>MKKIFTLIALCITVIVSAQNFQGKATYKTFRKVDFKMKVDGENSAMQKQIQEQLKKQFQQTYTLNFNKSESVYTQNKKLSAPQASMGGVQVVIAGNGGGTDVLYKNISDKEYLNKTEISGKRFLIKDKLEDYGWEMTSETKNIGNYTCYKATRSREETRTSMSVTDGKPEEKKEKVTVTTTAWYTPQIPVSNGPGEFWGLPGLILEIQDGKLTIACSEIVMNPSDKVEIKVPKKGKKVNQEEFDEIMDKHSKEMMERFRSKRKSKDGNSFSIEIQG</sequence>
<gene>
    <name evidence="2" type="ORF">H3Z83_04765</name>
</gene>
<dbReference type="NCBIfam" id="TIGR01200">
    <property type="entry name" value="GLPGLI"/>
    <property type="match status" value="1"/>
</dbReference>
<evidence type="ECO:0000313" key="3">
    <source>
        <dbReference type="Proteomes" id="UP000563906"/>
    </source>
</evidence>
<feature type="chain" id="PRO_5032684271" evidence="1">
    <location>
        <begin position="19"/>
        <end position="276"/>
    </location>
</feature>
<evidence type="ECO:0000256" key="1">
    <source>
        <dbReference type="SAM" id="SignalP"/>
    </source>
</evidence>
<name>A0A839AL76_9FLAO</name>
<dbReference type="EMBL" id="JACGLS010000001">
    <property type="protein sequence ID" value="MBA6155835.1"/>
    <property type="molecule type" value="Genomic_DNA"/>
</dbReference>
<keyword evidence="1" id="KW-0732">Signal</keyword>
<dbReference type="Proteomes" id="UP000563906">
    <property type="component" value="Unassembled WGS sequence"/>
</dbReference>
<dbReference type="InterPro" id="IPR005901">
    <property type="entry name" value="GLPGLI"/>
</dbReference>